<feature type="non-terminal residue" evidence="1">
    <location>
        <position position="1"/>
    </location>
</feature>
<dbReference type="EMBL" id="HAEB01021439">
    <property type="protein sequence ID" value="SBQ67966.1"/>
    <property type="molecule type" value="Transcribed_RNA"/>
</dbReference>
<dbReference type="AlphaFoldDB" id="A0A1A8GAA1"/>
<evidence type="ECO:0000313" key="1">
    <source>
        <dbReference type="EMBL" id="SBQ67966.1"/>
    </source>
</evidence>
<organism evidence="1">
    <name type="scientific">Nothobranchius korthausae</name>
    <dbReference type="NCBI Taxonomy" id="1143690"/>
    <lineage>
        <taxon>Eukaryota</taxon>
        <taxon>Metazoa</taxon>
        <taxon>Chordata</taxon>
        <taxon>Craniata</taxon>
        <taxon>Vertebrata</taxon>
        <taxon>Euteleostomi</taxon>
        <taxon>Actinopterygii</taxon>
        <taxon>Neopterygii</taxon>
        <taxon>Teleostei</taxon>
        <taxon>Neoteleostei</taxon>
        <taxon>Acanthomorphata</taxon>
        <taxon>Ovalentaria</taxon>
        <taxon>Atherinomorphae</taxon>
        <taxon>Cyprinodontiformes</taxon>
        <taxon>Nothobranchiidae</taxon>
        <taxon>Nothobranchius</taxon>
    </lineage>
</organism>
<gene>
    <name evidence="1" type="primary">ARID3B</name>
</gene>
<reference evidence="1" key="1">
    <citation type="submission" date="2016-05" db="EMBL/GenBank/DDBJ databases">
        <authorList>
            <person name="Lavstsen T."/>
            <person name="Jespersen J.S."/>
        </authorList>
    </citation>
    <scope>NUCLEOTIDE SEQUENCE</scope>
    <source>
        <tissue evidence="1">Brain</tissue>
    </source>
</reference>
<proteinExistence type="predicted"/>
<name>A0A1A8GAA1_9TELE</name>
<accession>A0A1A8GAA1</accession>
<reference evidence="1" key="2">
    <citation type="submission" date="2016-06" db="EMBL/GenBank/DDBJ databases">
        <title>The genome of a short-lived fish provides insights into sex chromosome evolution and the genetic control of aging.</title>
        <authorList>
            <person name="Reichwald K."/>
            <person name="Felder M."/>
            <person name="Petzold A."/>
            <person name="Koch P."/>
            <person name="Groth M."/>
            <person name="Platzer M."/>
        </authorList>
    </citation>
    <scope>NUCLEOTIDE SEQUENCE</scope>
    <source>
        <tissue evidence="1">Brain</tissue>
    </source>
</reference>
<protein>
    <submittedName>
        <fullName evidence="1">AT rich interactive domain 3B (Bright like)</fullName>
    </submittedName>
</protein>
<sequence length="80" mass="9046">LKSSNLQWCLHLRSCRIFNLNQLYFCILFELVAIGGSRVRLTSRTRPLELTAIGLQVGLTHCNLALNSNWCMMRCCGSAD</sequence>